<sequence>MFDFFSLILILFIIFAELAIGTAIFYIGLEIIVGIPMRIIFSITGLVSGEVNNYKKKKAERYDTQDDLSQVKVKKNKNNYVQVESLRLHDDKGRDTLHQLMDKSSYPFDDTFLPDEDSIRRAMRPY</sequence>
<accession>A0A930H303</accession>
<organism evidence="2 3">
    <name type="scientific">Parvimonas micra</name>
    <dbReference type="NCBI Taxonomy" id="33033"/>
    <lineage>
        <taxon>Bacteria</taxon>
        <taxon>Bacillati</taxon>
        <taxon>Bacillota</taxon>
        <taxon>Tissierellia</taxon>
        <taxon>Tissierellales</taxon>
        <taxon>Peptoniphilaceae</taxon>
        <taxon>Parvimonas</taxon>
    </lineage>
</organism>
<dbReference type="RefSeq" id="WP_278476786.1">
    <property type="nucleotide sequence ID" value="NZ_JABZRE010000001.1"/>
</dbReference>
<evidence type="ECO:0000313" key="3">
    <source>
        <dbReference type="Proteomes" id="UP000758611"/>
    </source>
</evidence>
<dbReference type="AlphaFoldDB" id="A0A930H303"/>
<feature type="transmembrane region" description="Helical" evidence="1">
    <location>
        <begin position="6"/>
        <end position="29"/>
    </location>
</feature>
<evidence type="ECO:0000313" key="2">
    <source>
        <dbReference type="EMBL" id="MBF1306306.1"/>
    </source>
</evidence>
<dbReference type="EMBL" id="JABZRE010000001">
    <property type="protein sequence ID" value="MBF1306306.1"/>
    <property type="molecule type" value="Genomic_DNA"/>
</dbReference>
<comment type="caution">
    <text evidence="2">The sequence shown here is derived from an EMBL/GenBank/DDBJ whole genome shotgun (WGS) entry which is preliminary data.</text>
</comment>
<name>A0A930H303_9FIRM</name>
<protein>
    <submittedName>
        <fullName evidence="2">Uncharacterized protein</fullName>
    </submittedName>
</protein>
<proteinExistence type="predicted"/>
<keyword evidence="1" id="KW-0812">Transmembrane</keyword>
<gene>
    <name evidence="2" type="ORF">HXM94_00765</name>
</gene>
<keyword evidence="1" id="KW-1133">Transmembrane helix</keyword>
<evidence type="ECO:0000256" key="1">
    <source>
        <dbReference type="SAM" id="Phobius"/>
    </source>
</evidence>
<dbReference type="Proteomes" id="UP000758611">
    <property type="component" value="Unassembled WGS sequence"/>
</dbReference>
<keyword evidence="1" id="KW-0472">Membrane</keyword>
<reference evidence="2" key="1">
    <citation type="submission" date="2020-04" db="EMBL/GenBank/DDBJ databases">
        <title>Deep metagenomics examines the oral microbiome during advanced dental caries in children, revealing novel taxa and co-occurrences with host molecules.</title>
        <authorList>
            <person name="Baker J.L."/>
            <person name="Morton J.T."/>
            <person name="Dinis M."/>
            <person name="Alvarez R."/>
            <person name="Tran N.C."/>
            <person name="Knight R."/>
            <person name="Edlund A."/>
        </authorList>
    </citation>
    <scope>NUCLEOTIDE SEQUENCE</scope>
    <source>
        <strain evidence="2">JCVI_23_bin.11</strain>
    </source>
</reference>